<reference evidence="2 3" key="1">
    <citation type="journal article" date="2016" name="Sci. Rep.">
        <title>The Dendrobium catenatum Lindl. genome sequence provides insights into polysaccharide synthase, floral development and adaptive evolution.</title>
        <authorList>
            <person name="Zhang G.Q."/>
            <person name="Xu Q."/>
            <person name="Bian C."/>
            <person name="Tsai W.C."/>
            <person name="Yeh C.M."/>
            <person name="Liu K.W."/>
            <person name="Yoshida K."/>
            <person name="Zhang L.S."/>
            <person name="Chang S.B."/>
            <person name="Chen F."/>
            <person name="Shi Y."/>
            <person name="Su Y.Y."/>
            <person name="Zhang Y.Q."/>
            <person name="Chen L.J."/>
            <person name="Yin Y."/>
            <person name="Lin M."/>
            <person name="Huang H."/>
            <person name="Deng H."/>
            <person name="Wang Z.W."/>
            <person name="Zhu S.L."/>
            <person name="Zhao X."/>
            <person name="Deng C."/>
            <person name="Niu S.C."/>
            <person name="Huang J."/>
            <person name="Wang M."/>
            <person name="Liu G.H."/>
            <person name="Yang H.J."/>
            <person name="Xiao X.J."/>
            <person name="Hsiao Y.Y."/>
            <person name="Wu W.L."/>
            <person name="Chen Y.Y."/>
            <person name="Mitsuda N."/>
            <person name="Ohme-Takagi M."/>
            <person name="Luo Y.B."/>
            <person name="Van de Peer Y."/>
            <person name="Liu Z.J."/>
        </authorList>
    </citation>
    <scope>NUCLEOTIDE SEQUENCE [LARGE SCALE GENOMIC DNA]</scope>
    <source>
        <tissue evidence="2">The whole plant</tissue>
    </source>
</reference>
<evidence type="ECO:0000313" key="3">
    <source>
        <dbReference type="Proteomes" id="UP000233837"/>
    </source>
</evidence>
<dbReference type="EMBL" id="KZ503042">
    <property type="protein sequence ID" value="PKU68900.1"/>
    <property type="molecule type" value="Genomic_DNA"/>
</dbReference>
<name>A0A2I0VZR5_9ASPA</name>
<dbReference type="AlphaFoldDB" id="A0A2I0VZR5"/>
<proteinExistence type="predicted"/>
<accession>A0A2I0VZR5</accession>
<evidence type="ECO:0000256" key="1">
    <source>
        <dbReference type="SAM" id="Phobius"/>
    </source>
</evidence>
<dbReference type="Proteomes" id="UP000233837">
    <property type="component" value="Unassembled WGS sequence"/>
</dbReference>
<keyword evidence="3" id="KW-1185">Reference proteome</keyword>
<reference evidence="2 3" key="2">
    <citation type="journal article" date="2017" name="Nature">
        <title>The Apostasia genome and the evolution of orchids.</title>
        <authorList>
            <person name="Zhang G.Q."/>
            <person name="Liu K.W."/>
            <person name="Li Z."/>
            <person name="Lohaus R."/>
            <person name="Hsiao Y.Y."/>
            <person name="Niu S.C."/>
            <person name="Wang J.Y."/>
            <person name="Lin Y.C."/>
            <person name="Xu Q."/>
            <person name="Chen L.J."/>
            <person name="Yoshida K."/>
            <person name="Fujiwara S."/>
            <person name="Wang Z.W."/>
            <person name="Zhang Y.Q."/>
            <person name="Mitsuda N."/>
            <person name="Wang M."/>
            <person name="Liu G.H."/>
            <person name="Pecoraro L."/>
            <person name="Huang H.X."/>
            <person name="Xiao X.J."/>
            <person name="Lin M."/>
            <person name="Wu X.Y."/>
            <person name="Wu W.L."/>
            <person name="Chen Y.Y."/>
            <person name="Chang S.B."/>
            <person name="Sakamoto S."/>
            <person name="Ohme-Takagi M."/>
            <person name="Yagi M."/>
            <person name="Zeng S.J."/>
            <person name="Shen C.Y."/>
            <person name="Yeh C.M."/>
            <person name="Luo Y.B."/>
            <person name="Tsai W.C."/>
            <person name="Van de Peer Y."/>
            <person name="Liu Z.J."/>
        </authorList>
    </citation>
    <scope>NUCLEOTIDE SEQUENCE [LARGE SCALE GENOMIC DNA]</scope>
    <source>
        <tissue evidence="2">The whole plant</tissue>
    </source>
</reference>
<keyword evidence="1" id="KW-0812">Transmembrane</keyword>
<organism evidence="2 3">
    <name type="scientific">Dendrobium catenatum</name>
    <dbReference type="NCBI Taxonomy" id="906689"/>
    <lineage>
        <taxon>Eukaryota</taxon>
        <taxon>Viridiplantae</taxon>
        <taxon>Streptophyta</taxon>
        <taxon>Embryophyta</taxon>
        <taxon>Tracheophyta</taxon>
        <taxon>Spermatophyta</taxon>
        <taxon>Magnoliopsida</taxon>
        <taxon>Liliopsida</taxon>
        <taxon>Asparagales</taxon>
        <taxon>Orchidaceae</taxon>
        <taxon>Epidendroideae</taxon>
        <taxon>Malaxideae</taxon>
        <taxon>Dendrobiinae</taxon>
        <taxon>Dendrobium</taxon>
    </lineage>
</organism>
<gene>
    <name evidence="2" type="ORF">MA16_Dca010644</name>
</gene>
<evidence type="ECO:0000313" key="2">
    <source>
        <dbReference type="EMBL" id="PKU68900.1"/>
    </source>
</evidence>
<sequence length="66" mass="7425">MLMLMLNPLLYPFEFVFLICGHIFFSPLILHALGSLFGKSLKTDNVTTVGSRPFVARVLVKLDITK</sequence>
<protein>
    <submittedName>
        <fullName evidence="2">Uncharacterized protein</fullName>
    </submittedName>
</protein>
<keyword evidence="1" id="KW-0472">Membrane</keyword>
<keyword evidence="1" id="KW-1133">Transmembrane helix</keyword>
<feature type="transmembrane region" description="Helical" evidence="1">
    <location>
        <begin position="15"/>
        <end position="33"/>
    </location>
</feature>